<evidence type="ECO:0000313" key="3">
    <source>
        <dbReference type="Proteomes" id="UP000198372"/>
    </source>
</evidence>
<dbReference type="AlphaFoldDB" id="A0A238FHZ4"/>
<feature type="compositionally biased region" description="Low complexity" evidence="1">
    <location>
        <begin position="9"/>
        <end position="25"/>
    </location>
</feature>
<dbReference type="EMBL" id="FMSP01000009">
    <property type="protein sequence ID" value="SCV72867.1"/>
    <property type="molecule type" value="Genomic_DNA"/>
</dbReference>
<feature type="region of interest" description="Disordered" evidence="1">
    <location>
        <begin position="1"/>
        <end position="28"/>
    </location>
</feature>
<evidence type="ECO:0000256" key="1">
    <source>
        <dbReference type="SAM" id="MobiDB-lite"/>
    </source>
</evidence>
<proteinExistence type="predicted"/>
<reference evidence="3" key="1">
    <citation type="submission" date="2016-09" db="EMBL/GenBank/DDBJ databases">
        <authorList>
            <person name="Jeantristanb JTB J.-T."/>
            <person name="Ricardo R."/>
        </authorList>
    </citation>
    <scope>NUCLEOTIDE SEQUENCE [LARGE SCALE GENOMIC DNA]</scope>
</reference>
<protein>
    <submittedName>
        <fullName evidence="2">BQ2448_4404 protein</fullName>
    </submittedName>
</protein>
<gene>
    <name evidence="2" type="ORF">BQ2448_4404</name>
</gene>
<dbReference type="Proteomes" id="UP000198372">
    <property type="component" value="Unassembled WGS sequence"/>
</dbReference>
<organism evidence="2 3">
    <name type="scientific">Microbotryum intermedium</name>
    <dbReference type="NCBI Taxonomy" id="269621"/>
    <lineage>
        <taxon>Eukaryota</taxon>
        <taxon>Fungi</taxon>
        <taxon>Dikarya</taxon>
        <taxon>Basidiomycota</taxon>
        <taxon>Pucciniomycotina</taxon>
        <taxon>Microbotryomycetes</taxon>
        <taxon>Microbotryales</taxon>
        <taxon>Microbotryaceae</taxon>
        <taxon>Microbotryum</taxon>
    </lineage>
</organism>
<name>A0A238FHZ4_9BASI</name>
<accession>A0A238FHZ4</accession>
<keyword evidence="3" id="KW-1185">Reference proteome</keyword>
<dbReference type="OrthoDB" id="2534636at2759"/>
<sequence>MPRRRIPKSKQPSQPSLSSSVQGPSNLPHAFRTKEKTLELAQCMVALALQAPDFDPSLHALMGLTCAVRDPSVVERDLKALEKGCKESMREKLGLQEGDQVEVGDAEAKDLQDRLWGPQSRKVEHREMMELEQFPRLIEKIIVPTVQALCEDEGLNFATAGPDHRKDYMLVKGPGNQASSSTATNETLATFVSRNIEDGGEPKYSKEGLRVHSQFLASFEAKSHKGIDMRFLKMLLDGEEGRHLESVVLQAAWSVQEAKNGRFVFFFATPYYMLAELVQVDGKWHLLLDQVFTTVRDDPTEGNSRIAHRPLLALLLALFMDHKESFKIEGSSEEIKAKVREKVKELGAAWDPSQLST</sequence>
<evidence type="ECO:0000313" key="2">
    <source>
        <dbReference type="EMBL" id="SCV72867.1"/>
    </source>
</evidence>